<dbReference type="AlphaFoldDB" id="A0A7J7LLH3"/>
<organism evidence="1 2">
    <name type="scientific">Kingdonia uniflora</name>
    <dbReference type="NCBI Taxonomy" id="39325"/>
    <lineage>
        <taxon>Eukaryota</taxon>
        <taxon>Viridiplantae</taxon>
        <taxon>Streptophyta</taxon>
        <taxon>Embryophyta</taxon>
        <taxon>Tracheophyta</taxon>
        <taxon>Spermatophyta</taxon>
        <taxon>Magnoliopsida</taxon>
        <taxon>Ranunculales</taxon>
        <taxon>Circaeasteraceae</taxon>
        <taxon>Kingdonia</taxon>
    </lineage>
</organism>
<proteinExistence type="predicted"/>
<keyword evidence="2" id="KW-1185">Reference proteome</keyword>
<dbReference type="Proteomes" id="UP000541444">
    <property type="component" value="Unassembled WGS sequence"/>
</dbReference>
<name>A0A7J7LLH3_9MAGN</name>
<evidence type="ECO:0000313" key="1">
    <source>
        <dbReference type="EMBL" id="KAF6143378.1"/>
    </source>
</evidence>
<comment type="caution">
    <text evidence="1">The sequence shown here is derived from an EMBL/GenBank/DDBJ whole genome shotgun (WGS) entry which is preliminary data.</text>
</comment>
<dbReference type="EMBL" id="JACGCM010002207">
    <property type="protein sequence ID" value="KAF6143378.1"/>
    <property type="molecule type" value="Genomic_DNA"/>
</dbReference>
<sequence length="75" mass="8522">MVLYQSFLGIEMIMVNYIINCKGIITSVITSKMGKVTGTSHFKFQVGDLLKIMKFSKGVFKGLKVWVVRIIHLEI</sequence>
<reference evidence="1 2" key="1">
    <citation type="journal article" date="2020" name="IScience">
        <title>Genome Sequencing of the Endangered Kingdonia uniflora (Circaeasteraceae, Ranunculales) Reveals Potential Mechanisms of Evolutionary Specialization.</title>
        <authorList>
            <person name="Sun Y."/>
            <person name="Deng T."/>
            <person name="Zhang A."/>
            <person name="Moore M.J."/>
            <person name="Landis J.B."/>
            <person name="Lin N."/>
            <person name="Zhang H."/>
            <person name="Zhang X."/>
            <person name="Huang J."/>
            <person name="Zhang X."/>
            <person name="Sun H."/>
            <person name="Wang H."/>
        </authorList>
    </citation>
    <scope>NUCLEOTIDE SEQUENCE [LARGE SCALE GENOMIC DNA]</scope>
    <source>
        <strain evidence="1">TB1705</strain>
        <tissue evidence="1">Leaf</tissue>
    </source>
</reference>
<accession>A0A7J7LLH3</accession>
<gene>
    <name evidence="1" type="ORF">GIB67_001322</name>
</gene>
<protein>
    <submittedName>
        <fullName evidence="1">Uncharacterized protein</fullName>
    </submittedName>
</protein>
<evidence type="ECO:0000313" key="2">
    <source>
        <dbReference type="Proteomes" id="UP000541444"/>
    </source>
</evidence>